<comment type="caution">
    <text evidence="1">The sequence shown here is derived from an EMBL/GenBank/DDBJ whole genome shotgun (WGS) entry which is preliminary data.</text>
</comment>
<dbReference type="AlphaFoldDB" id="A0AAW2FCH6"/>
<sequence>MINCACYYFNRIMLRRIFLYFCIYTHTRQREKKNCDKIHNLYILQYLGVRFLFSHKHTRLKIDNITPHVKSNHAFWNFNAATSQAVLFGDRLHIADLNIYKRVK</sequence>
<name>A0AAW2FCH6_9HYME</name>
<accession>A0AAW2FCH6</accession>
<protein>
    <submittedName>
        <fullName evidence="1">Uncharacterized protein</fullName>
    </submittedName>
</protein>
<proteinExistence type="predicted"/>
<organism evidence="1 2">
    <name type="scientific">Cardiocondyla obscurior</name>
    <dbReference type="NCBI Taxonomy" id="286306"/>
    <lineage>
        <taxon>Eukaryota</taxon>
        <taxon>Metazoa</taxon>
        <taxon>Ecdysozoa</taxon>
        <taxon>Arthropoda</taxon>
        <taxon>Hexapoda</taxon>
        <taxon>Insecta</taxon>
        <taxon>Pterygota</taxon>
        <taxon>Neoptera</taxon>
        <taxon>Endopterygota</taxon>
        <taxon>Hymenoptera</taxon>
        <taxon>Apocrita</taxon>
        <taxon>Aculeata</taxon>
        <taxon>Formicoidea</taxon>
        <taxon>Formicidae</taxon>
        <taxon>Myrmicinae</taxon>
        <taxon>Cardiocondyla</taxon>
    </lineage>
</organism>
<dbReference type="Proteomes" id="UP001430953">
    <property type="component" value="Unassembled WGS sequence"/>
</dbReference>
<reference evidence="1 2" key="1">
    <citation type="submission" date="2023-03" db="EMBL/GenBank/DDBJ databases">
        <title>High recombination rates correlate with genetic variation in Cardiocondyla obscurior ants.</title>
        <authorList>
            <person name="Errbii M."/>
        </authorList>
    </citation>
    <scope>NUCLEOTIDE SEQUENCE [LARGE SCALE GENOMIC DNA]</scope>
    <source>
        <strain evidence="1">Alpha-2009</strain>
        <tissue evidence="1">Whole body</tissue>
    </source>
</reference>
<gene>
    <name evidence="1" type="ORF">PUN28_012159</name>
</gene>
<evidence type="ECO:0000313" key="1">
    <source>
        <dbReference type="EMBL" id="KAL0112699.1"/>
    </source>
</evidence>
<dbReference type="EMBL" id="JADYXP020000012">
    <property type="protein sequence ID" value="KAL0112699.1"/>
    <property type="molecule type" value="Genomic_DNA"/>
</dbReference>
<evidence type="ECO:0000313" key="2">
    <source>
        <dbReference type="Proteomes" id="UP001430953"/>
    </source>
</evidence>
<keyword evidence="2" id="KW-1185">Reference proteome</keyword>